<dbReference type="SUPFAM" id="SSF51905">
    <property type="entry name" value="FAD/NAD(P)-binding domain"/>
    <property type="match status" value="1"/>
</dbReference>
<dbReference type="GO" id="GO:0004368">
    <property type="term" value="F:glycerol-3-phosphate dehydrogenase (quinone) activity"/>
    <property type="evidence" value="ECO:0007669"/>
    <property type="project" value="UniProtKB-EC"/>
</dbReference>
<feature type="domain" description="Alpha-glycerophosphate oxidase C-terminal" evidence="10">
    <location>
        <begin position="405"/>
        <end position="518"/>
    </location>
</feature>
<evidence type="ECO:0000259" key="9">
    <source>
        <dbReference type="Pfam" id="PF01266"/>
    </source>
</evidence>
<keyword evidence="3 7" id="KW-0285">Flavoprotein</keyword>
<keyword evidence="6 7" id="KW-0560">Oxidoreductase</keyword>
<dbReference type="EMBL" id="CP114014">
    <property type="protein sequence ID" value="XAY07057.1"/>
    <property type="molecule type" value="Genomic_DNA"/>
</dbReference>
<dbReference type="PANTHER" id="PTHR11985">
    <property type="entry name" value="GLYCEROL-3-PHOSPHATE DEHYDROGENASE"/>
    <property type="match status" value="1"/>
</dbReference>
<evidence type="ECO:0000256" key="5">
    <source>
        <dbReference type="ARBA" id="ARBA00022827"/>
    </source>
</evidence>
<dbReference type="InterPro" id="IPR031656">
    <property type="entry name" value="DAO_C"/>
</dbReference>
<reference evidence="11" key="1">
    <citation type="submission" date="2022-12" db="EMBL/GenBank/DDBJ databases">
        <title>Paraconexibacter alkalitolerans sp. nov. and Baekduia alba sp. nov., isolated from soil and emended description of the genera Paraconexibacter (Chun et al., 2020) and Baekduia (An et al., 2020).</title>
        <authorList>
            <person name="Vieira S."/>
            <person name="Huber K.J."/>
            <person name="Geppert A."/>
            <person name="Wolf J."/>
            <person name="Neumann-Schaal M."/>
            <person name="Muesken M."/>
            <person name="Overmann J."/>
        </authorList>
    </citation>
    <scope>NUCLEOTIDE SEQUENCE</scope>
    <source>
        <strain evidence="11">AEG42_29</strain>
    </source>
</reference>
<evidence type="ECO:0000256" key="2">
    <source>
        <dbReference type="ARBA" id="ARBA00007330"/>
    </source>
</evidence>
<evidence type="ECO:0000256" key="8">
    <source>
        <dbReference type="SAM" id="MobiDB-lite"/>
    </source>
</evidence>
<comment type="cofactor">
    <cofactor evidence="1 7">
        <name>FAD</name>
        <dbReference type="ChEBI" id="CHEBI:57692"/>
    </cofactor>
</comment>
<feature type="region of interest" description="Disordered" evidence="8">
    <location>
        <begin position="522"/>
        <end position="552"/>
    </location>
</feature>
<dbReference type="GO" id="GO:0006071">
    <property type="term" value="P:glycerol metabolic process"/>
    <property type="evidence" value="ECO:0007669"/>
    <property type="project" value="UniProtKB-KW"/>
</dbReference>
<evidence type="ECO:0000313" key="11">
    <source>
        <dbReference type="EMBL" id="XAY07057.1"/>
    </source>
</evidence>
<name>A0AAU7B087_9ACTN</name>
<keyword evidence="5" id="KW-0274">FAD</keyword>
<dbReference type="AlphaFoldDB" id="A0AAU7B087"/>
<dbReference type="Gene3D" id="3.50.50.60">
    <property type="entry name" value="FAD/NAD(P)-binding domain"/>
    <property type="match status" value="1"/>
</dbReference>
<dbReference type="Gene3D" id="3.30.9.10">
    <property type="entry name" value="D-Amino Acid Oxidase, subunit A, domain 2"/>
    <property type="match status" value="1"/>
</dbReference>
<evidence type="ECO:0000256" key="6">
    <source>
        <dbReference type="ARBA" id="ARBA00023002"/>
    </source>
</evidence>
<dbReference type="KEGG" id="parq:DSM112329_03936"/>
<dbReference type="EC" id="1.1.5.3" evidence="7"/>
<evidence type="ECO:0000256" key="3">
    <source>
        <dbReference type="ARBA" id="ARBA00022630"/>
    </source>
</evidence>
<dbReference type="PROSITE" id="PS00977">
    <property type="entry name" value="FAD_G3PDH_1"/>
    <property type="match status" value="1"/>
</dbReference>
<evidence type="ECO:0000256" key="7">
    <source>
        <dbReference type="RuleBase" id="RU361217"/>
    </source>
</evidence>
<keyword evidence="4" id="KW-0319">Glycerol metabolism</keyword>
<evidence type="ECO:0000256" key="4">
    <source>
        <dbReference type="ARBA" id="ARBA00022798"/>
    </source>
</evidence>
<dbReference type="InterPro" id="IPR036188">
    <property type="entry name" value="FAD/NAD-bd_sf"/>
</dbReference>
<comment type="similarity">
    <text evidence="2 7">Belongs to the FAD-dependent glycerol-3-phosphate dehydrogenase family.</text>
</comment>
<dbReference type="InterPro" id="IPR006076">
    <property type="entry name" value="FAD-dep_OxRdtase"/>
</dbReference>
<dbReference type="Gene3D" id="1.10.8.870">
    <property type="entry name" value="Alpha-glycerophosphate oxidase, cap domain"/>
    <property type="match status" value="1"/>
</dbReference>
<dbReference type="PRINTS" id="PR01001">
    <property type="entry name" value="FADG3PDH"/>
</dbReference>
<protein>
    <recommendedName>
        <fullName evidence="7">Glycerol-3-phosphate dehydrogenase</fullName>
        <ecNumber evidence="7">1.1.5.3</ecNumber>
    </recommendedName>
</protein>
<dbReference type="InterPro" id="IPR038299">
    <property type="entry name" value="DAO_C_sf"/>
</dbReference>
<dbReference type="GO" id="GO:0046168">
    <property type="term" value="P:glycerol-3-phosphate catabolic process"/>
    <property type="evidence" value="ECO:0007669"/>
    <property type="project" value="TreeGrafter"/>
</dbReference>
<evidence type="ECO:0000256" key="1">
    <source>
        <dbReference type="ARBA" id="ARBA00001974"/>
    </source>
</evidence>
<evidence type="ECO:0000259" key="10">
    <source>
        <dbReference type="Pfam" id="PF16901"/>
    </source>
</evidence>
<sequence length="552" mass="57386">MIRHTPGRGSATLNGDRRTRELEALAAGRAVDVLVVGGGITGVGVALDAATRGLSVALLERDDLASGTSRWSSKLAHGGLRYLAKGDVGVAWESAAERAILVDHTAPHLIRALPQVLALRDGVSPAVGAICEAGIRMGDGLRFAARTSGRRLPRARRISAAEALRWVPALDPHGLRGALLSWDGQLEDDARLVVALARTAAQHGARIITHAPVTALHADGADAVCALTGQAVRIRARHVVSATGVWAGELAAGVSLRPSKGSHLLFHAGRLGDPAAALNVPVPGHFGRFVFALPRPDGLVLVGLTDEPYDGPPTAAPAVEEHEERFLLETISAALDRPLAAEDVVGRFAGLRPLLDTSEADGDGATADVSRRHAVIEDPGTRALTIVGGKLTTYRRMAQDVVDRIAARPGVAAGPCLTHHLPVVGAQPPQHREPGVPAGLTRRYGADAPAVLALADGRPELLEPLAPGVPAIGAEVRWAIEQEGALTAEDVLDRRTRIGLIPAWRAAAEPAVRALLAEAGLPVDPPPTAPVRSPDATGPAAWAPARSSGTLR</sequence>
<dbReference type="Pfam" id="PF01266">
    <property type="entry name" value="DAO"/>
    <property type="match status" value="1"/>
</dbReference>
<comment type="catalytic activity">
    <reaction evidence="7">
        <text>a quinone + sn-glycerol 3-phosphate = dihydroxyacetone phosphate + a quinol</text>
        <dbReference type="Rhea" id="RHEA:18977"/>
        <dbReference type="ChEBI" id="CHEBI:24646"/>
        <dbReference type="ChEBI" id="CHEBI:57597"/>
        <dbReference type="ChEBI" id="CHEBI:57642"/>
        <dbReference type="ChEBI" id="CHEBI:132124"/>
        <dbReference type="EC" id="1.1.5.3"/>
    </reaction>
</comment>
<dbReference type="PROSITE" id="PS00978">
    <property type="entry name" value="FAD_G3PDH_2"/>
    <property type="match status" value="1"/>
</dbReference>
<dbReference type="GO" id="GO:0009331">
    <property type="term" value="C:glycerol-3-phosphate dehydrogenase (FAD) complex"/>
    <property type="evidence" value="ECO:0007669"/>
    <property type="project" value="UniProtKB-UniRule"/>
</dbReference>
<organism evidence="11">
    <name type="scientific">Paraconexibacter sp. AEG42_29</name>
    <dbReference type="NCBI Taxonomy" id="2997339"/>
    <lineage>
        <taxon>Bacteria</taxon>
        <taxon>Bacillati</taxon>
        <taxon>Actinomycetota</taxon>
        <taxon>Thermoleophilia</taxon>
        <taxon>Solirubrobacterales</taxon>
        <taxon>Paraconexibacteraceae</taxon>
        <taxon>Paraconexibacter</taxon>
    </lineage>
</organism>
<dbReference type="RefSeq" id="WP_354698268.1">
    <property type="nucleotide sequence ID" value="NZ_CP114014.1"/>
</dbReference>
<dbReference type="Pfam" id="PF16901">
    <property type="entry name" value="DAO_C"/>
    <property type="match status" value="1"/>
</dbReference>
<proteinExistence type="inferred from homology"/>
<feature type="domain" description="FAD dependent oxidoreductase" evidence="9">
    <location>
        <begin position="32"/>
        <end position="360"/>
    </location>
</feature>
<accession>A0AAU7B087</accession>
<dbReference type="PANTHER" id="PTHR11985:SF35">
    <property type="entry name" value="ANAEROBIC GLYCEROL-3-PHOSPHATE DEHYDROGENASE SUBUNIT A"/>
    <property type="match status" value="1"/>
</dbReference>
<dbReference type="InterPro" id="IPR000447">
    <property type="entry name" value="G3P_DH_FAD-dep"/>
</dbReference>
<gene>
    <name evidence="11" type="primary">glpD1</name>
    <name evidence="11" type="ORF">DSM112329_03936</name>
</gene>